<dbReference type="GO" id="GO:0009252">
    <property type="term" value="P:peptidoglycan biosynthetic process"/>
    <property type="evidence" value="ECO:0007669"/>
    <property type="project" value="UniProtKB-UniPathway"/>
</dbReference>
<dbReference type="UniPathway" id="UPA00219"/>
<dbReference type="GO" id="GO:0008762">
    <property type="term" value="F:UDP-N-acetylmuramate dehydrogenase activity"/>
    <property type="evidence" value="ECO:0007669"/>
    <property type="project" value="UniProtKB-EC"/>
</dbReference>
<dbReference type="InterPro" id="IPR016167">
    <property type="entry name" value="FAD-bd_PCMH_sub1"/>
</dbReference>
<evidence type="ECO:0000256" key="10">
    <source>
        <dbReference type="ARBA" id="ARBA00022857"/>
    </source>
</evidence>
<keyword evidence="12" id="KW-0573">Peptidoglycan synthesis</keyword>
<evidence type="ECO:0000313" key="18">
    <source>
        <dbReference type="EMBL" id="CAB4605546.1"/>
    </source>
</evidence>
<gene>
    <name evidence="18" type="ORF">UFOPK1874_00062</name>
</gene>
<keyword evidence="14" id="KW-0131">Cell cycle</keyword>
<dbReference type="InterPro" id="IPR016169">
    <property type="entry name" value="FAD-bd_PCMH_sub2"/>
</dbReference>
<dbReference type="Pfam" id="PF01565">
    <property type="entry name" value="FAD_binding_4"/>
    <property type="match status" value="1"/>
</dbReference>
<dbReference type="PANTHER" id="PTHR21071">
    <property type="entry name" value="UDP-N-ACETYLENOLPYRUVOYLGLUCOSAMINE REDUCTASE"/>
    <property type="match status" value="1"/>
</dbReference>
<evidence type="ECO:0000256" key="13">
    <source>
        <dbReference type="ARBA" id="ARBA00023002"/>
    </source>
</evidence>
<evidence type="ECO:0000256" key="4">
    <source>
        <dbReference type="ARBA" id="ARBA00004752"/>
    </source>
</evidence>
<dbReference type="AlphaFoldDB" id="A0A6J6GX48"/>
<evidence type="ECO:0000256" key="8">
    <source>
        <dbReference type="ARBA" id="ARBA00022630"/>
    </source>
</evidence>
<dbReference type="InterPro" id="IPR011601">
    <property type="entry name" value="MurB_C"/>
</dbReference>
<sequence length="342" mass="35484">MSGSTLELLVAELREAGFSVDAPRSMANLTTYAVGGIAAASVTVSAANDVRILATITARHIGVPMAIVGRGSNTLIADTGFNGLVIFVTAPANEATIEIDGDDVVVAASVTMPVLARRSVKAGRGGLEWCVGIPGGVGGAVRMNAGGHGAEMVDSLRSVELVSLRSGASAIVPVEKLGLHFRGSALSSHHVVVSVRMQTIARDVTDGQKEIDEVVAWRREHQPGGRNAGSVFVNPAPGEGSAGALIDACGLRGYRVGEACVSEKHANFIQASDGATAADIVAVMSHVQDVVKEKQGILLRSEVCLLGFEADIAARFADPRHEDADRVAAARELSLLMGERHE</sequence>
<keyword evidence="8" id="KW-0285">Flavoprotein</keyword>
<keyword evidence="15" id="KW-0961">Cell wall biogenesis/degradation</keyword>
<dbReference type="PROSITE" id="PS51387">
    <property type="entry name" value="FAD_PCMH"/>
    <property type="match status" value="1"/>
</dbReference>
<evidence type="ECO:0000256" key="12">
    <source>
        <dbReference type="ARBA" id="ARBA00022984"/>
    </source>
</evidence>
<comment type="cofactor">
    <cofactor evidence="1">
        <name>FAD</name>
        <dbReference type="ChEBI" id="CHEBI:57692"/>
    </cofactor>
</comment>
<dbReference type="SUPFAM" id="SSF56194">
    <property type="entry name" value="Uridine diphospho-N-Acetylenolpyruvylglucosamine reductase, MurB, C-terminal domain"/>
    <property type="match status" value="1"/>
</dbReference>
<evidence type="ECO:0000256" key="14">
    <source>
        <dbReference type="ARBA" id="ARBA00023306"/>
    </source>
</evidence>
<evidence type="ECO:0000256" key="3">
    <source>
        <dbReference type="ARBA" id="ARBA00004496"/>
    </source>
</evidence>
<organism evidence="18">
    <name type="scientific">freshwater metagenome</name>
    <dbReference type="NCBI Taxonomy" id="449393"/>
    <lineage>
        <taxon>unclassified sequences</taxon>
        <taxon>metagenomes</taxon>
        <taxon>ecological metagenomes</taxon>
    </lineage>
</organism>
<keyword evidence="9" id="KW-0274">FAD</keyword>
<dbReference type="Gene3D" id="3.30.43.10">
    <property type="entry name" value="Uridine Diphospho-n-acetylenolpyruvylglucosamine Reductase, domain 2"/>
    <property type="match status" value="1"/>
</dbReference>
<evidence type="ECO:0000256" key="15">
    <source>
        <dbReference type="ARBA" id="ARBA00023316"/>
    </source>
</evidence>
<comment type="catalytic activity">
    <reaction evidence="16">
        <text>UDP-N-acetyl-alpha-D-muramate + NADP(+) = UDP-N-acetyl-3-O-(1-carboxyvinyl)-alpha-D-glucosamine + NADPH + H(+)</text>
        <dbReference type="Rhea" id="RHEA:12248"/>
        <dbReference type="ChEBI" id="CHEBI:15378"/>
        <dbReference type="ChEBI" id="CHEBI:57783"/>
        <dbReference type="ChEBI" id="CHEBI:58349"/>
        <dbReference type="ChEBI" id="CHEBI:68483"/>
        <dbReference type="ChEBI" id="CHEBI:70757"/>
        <dbReference type="EC" id="1.3.1.98"/>
    </reaction>
</comment>
<keyword evidence="7" id="KW-0132">Cell division</keyword>
<comment type="pathway">
    <text evidence="4">Cell wall biogenesis; peptidoglycan biosynthesis.</text>
</comment>
<dbReference type="InterPro" id="IPR003170">
    <property type="entry name" value="MurB"/>
</dbReference>
<dbReference type="GO" id="GO:0008360">
    <property type="term" value="P:regulation of cell shape"/>
    <property type="evidence" value="ECO:0007669"/>
    <property type="project" value="UniProtKB-KW"/>
</dbReference>
<comment type="subcellular location">
    <subcellularLocation>
        <location evidence="3">Cytoplasm</location>
    </subcellularLocation>
</comment>
<keyword evidence="11" id="KW-0133">Cell shape</keyword>
<evidence type="ECO:0000256" key="5">
    <source>
        <dbReference type="ARBA" id="ARBA00012518"/>
    </source>
</evidence>
<evidence type="ECO:0000256" key="11">
    <source>
        <dbReference type="ARBA" id="ARBA00022960"/>
    </source>
</evidence>
<dbReference type="Gene3D" id="3.90.78.10">
    <property type="entry name" value="UDP-N-acetylenolpyruvoylglucosamine reductase, C-terminal domain"/>
    <property type="match status" value="1"/>
</dbReference>
<evidence type="ECO:0000256" key="7">
    <source>
        <dbReference type="ARBA" id="ARBA00022618"/>
    </source>
</evidence>
<keyword evidence="13" id="KW-0560">Oxidoreductase</keyword>
<dbReference type="GO" id="GO:0071555">
    <property type="term" value="P:cell wall organization"/>
    <property type="evidence" value="ECO:0007669"/>
    <property type="project" value="UniProtKB-KW"/>
</dbReference>
<name>A0A6J6GX48_9ZZZZ</name>
<evidence type="ECO:0000256" key="16">
    <source>
        <dbReference type="ARBA" id="ARBA00048914"/>
    </source>
</evidence>
<feature type="domain" description="FAD-binding PCMH-type" evidence="17">
    <location>
        <begin position="34"/>
        <end position="202"/>
    </location>
</feature>
<evidence type="ECO:0000256" key="1">
    <source>
        <dbReference type="ARBA" id="ARBA00001974"/>
    </source>
</evidence>
<evidence type="ECO:0000256" key="2">
    <source>
        <dbReference type="ARBA" id="ARBA00003921"/>
    </source>
</evidence>
<dbReference type="Pfam" id="PF02873">
    <property type="entry name" value="MurB_C"/>
    <property type="match status" value="1"/>
</dbReference>
<dbReference type="GO" id="GO:0005829">
    <property type="term" value="C:cytosol"/>
    <property type="evidence" value="ECO:0007669"/>
    <property type="project" value="TreeGrafter"/>
</dbReference>
<proteinExistence type="inferred from homology"/>
<dbReference type="NCBIfam" id="TIGR00179">
    <property type="entry name" value="murB"/>
    <property type="match status" value="1"/>
</dbReference>
<dbReference type="InterPro" id="IPR006094">
    <property type="entry name" value="Oxid_FAD_bind_N"/>
</dbReference>
<dbReference type="EC" id="1.3.1.98" evidence="5"/>
<dbReference type="Gene3D" id="3.30.465.10">
    <property type="match status" value="1"/>
</dbReference>
<keyword evidence="10" id="KW-0521">NADP</keyword>
<dbReference type="InterPro" id="IPR036318">
    <property type="entry name" value="FAD-bd_PCMH-like_sf"/>
</dbReference>
<accession>A0A6J6GX48</accession>
<keyword evidence="6" id="KW-0963">Cytoplasm</keyword>
<evidence type="ECO:0000256" key="9">
    <source>
        <dbReference type="ARBA" id="ARBA00022827"/>
    </source>
</evidence>
<dbReference type="InterPro" id="IPR036635">
    <property type="entry name" value="MurB_C_sf"/>
</dbReference>
<dbReference type="PANTHER" id="PTHR21071:SF4">
    <property type="entry name" value="UDP-N-ACETYLENOLPYRUVOYLGLUCOSAMINE REDUCTASE"/>
    <property type="match status" value="1"/>
</dbReference>
<dbReference type="EMBL" id="CAEZUX010000002">
    <property type="protein sequence ID" value="CAB4605546.1"/>
    <property type="molecule type" value="Genomic_DNA"/>
</dbReference>
<dbReference type="SUPFAM" id="SSF56176">
    <property type="entry name" value="FAD-binding/transporter-associated domain-like"/>
    <property type="match status" value="1"/>
</dbReference>
<evidence type="ECO:0000256" key="6">
    <source>
        <dbReference type="ARBA" id="ARBA00022490"/>
    </source>
</evidence>
<dbReference type="InterPro" id="IPR016166">
    <property type="entry name" value="FAD-bd_PCMH"/>
</dbReference>
<dbReference type="HAMAP" id="MF_00037">
    <property type="entry name" value="MurB"/>
    <property type="match status" value="1"/>
</dbReference>
<comment type="function">
    <text evidence="2">Cell wall formation.</text>
</comment>
<dbReference type="GO" id="GO:0071949">
    <property type="term" value="F:FAD binding"/>
    <property type="evidence" value="ECO:0007669"/>
    <property type="project" value="InterPro"/>
</dbReference>
<protein>
    <recommendedName>
        <fullName evidence="5">UDP-N-acetylmuramate dehydrogenase</fullName>
        <ecNumber evidence="5">1.3.1.98</ecNumber>
    </recommendedName>
</protein>
<evidence type="ECO:0000259" key="17">
    <source>
        <dbReference type="PROSITE" id="PS51387"/>
    </source>
</evidence>
<reference evidence="18" key="1">
    <citation type="submission" date="2020-05" db="EMBL/GenBank/DDBJ databases">
        <authorList>
            <person name="Chiriac C."/>
            <person name="Salcher M."/>
            <person name="Ghai R."/>
            <person name="Kavagutti S V."/>
        </authorList>
    </citation>
    <scope>NUCLEOTIDE SEQUENCE</scope>
</reference>
<dbReference type="GO" id="GO:0051301">
    <property type="term" value="P:cell division"/>
    <property type="evidence" value="ECO:0007669"/>
    <property type="project" value="UniProtKB-KW"/>
</dbReference>